<dbReference type="VEuPathDB" id="FungiDB:PPTG_24141"/>
<evidence type="ECO:0000313" key="1">
    <source>
        <dbReference type="EMBL" id="ETN01107.1"/>
    </source>
</evidence>
<name>W2PJR5_PHYN3</name>
<organism evidence="1 2">
    <name type="scientific">Phytophthora nicotianae (strain INRA-310)</name>
    <name type="common">Phytophthora parasitica</name>
    <dbReference type="NCBI Taxonomy" id="761204"/>
    <lineage>
        <taxon>Eukaryota</taxon>
        <taxon>Sar</taxon>
        <taxon>Stramenopiles</taxon>
        <taxon>Oomycota</taxon>
        <taxon>Peronosporomycetes</taxon>
        <taxon>Peronosporales</taxon>
        <taxon>Peronosporaceae</taxon>
        <taxon>Phytophthora</taxon>
    </lineage>
</organism>
<dbReference type="Proteomes" id="UP000018817">
    <property type="component" value="Unassembled WGS sequence"/>
</dbReference>
<sequence length="164" mass="18397">MRYARGCAAASVLCLSVSIAPECRRSTRLLLVRSLCASVLCTSARAAATADVVTSRLKSAWMTPTPSCPSLRFSPRHLDWAPSPRRSSPPLDVRRTRCHVQTSIETSAEYKSKRTWSHPKWRRESTKLHTTRGRRQVPPPTYTPVLLAAPTTRSNWIQECLVLL</sequence>
<protein>
    <submittedName>
        <fullName evidence="1">Uncharacterized protein</fullName>
    </submittedName>
</protein>
<proteinExistence type="predicted"/>
<dbReference type="EMBL" id="KI669630">
    <property type="protein sequence ID" value="ETN01107.1"/>
    <property type="molecule type" value="Genomic_DNA"/>
</dbReference>
<reference evidence="2" key="1">
    <citation type="submission" date="2011-12" db="EMBL/GenBank/DDBJ databases">
        <authorList>
            <consortium name="The Broad Institute Genome Sequencing Platform"/>
            <person name="Russ C."/>
            <person name="Tyler B."/>
            <person name="Panabieres F."/>
            <person name="Shan W."/>
            <person name="Tripathy S."/>
            <person name="Grunwald N."/>
            <person name="Machado M."/>
            <person name="Young S.K."/>
            <person name="Zeng Q."/>
            <person name="Gargeya S."/>
            <person name="Fitzgerald M."/>
            <person name="Haas B."/>
            <person name="Abouelleil A."/>
            <person name="Alvarado L."/>
            <person name="Arachchi H.M."/>
            <person name="Berlin A."/>
            <person name="Chapman S.B."/>
            <person name="Gearin G."/>
            <person name="Goldberg J."/>
            <person name="Griggs A."/>
            <person name="Gujja S."/>
            <person name="Hansen M."/>
            <person name="Heiman D."/>
            <person name="Howarth C."/>
            <person name="Larimer J."/>
            <person name="Lui A."/>
            <person name="MacDonald P.J.P."/>
            <person name="McCowen C."/>
            <person name="Montmayeur A."/>
            <person name="Murphy C."/>
            <person name="Neiman D."/>
            <person name="Pearson M."/>
            <person name="Priest M."/>
            <person name="Roberts A."/>
            <person name="Saif S."/>
            <person name="Shea T."/>
            <person name="Sisk P."/>
            <person name="Stolte C."/>
            <person name="Sykes S."/>
            <person name="Wortman J."/>
            <person name="Nusbaum C."/>
            <person name="Birren B."/>
        </authorList>
    </citation>
    <scope>NUCLEOTIDE SEQUENCE [LARGE SCALE GENOMIC DNA]</scope>
    <source>
        <strain evidence="2">INRA-310</strain>
    </source>
</reference>
<dbReference type="RefSeq" id="XP_008913662.1">
    <property type="nucleotide sequence ID" value="XM_008915414.1"/>
</dbReference>
<dbReference type="GeneID" id="20192740"/>
<reference evidence="1 2" key="2">
    <citation type="submission" date="2013-11" db="EMBL/GenBank/DDBJ databases">
        <title>The Genome Sequence of Phytophthora parasitica INRA-310.</title>
        <authorList>
            <consortium name="The Broad Institute Genomics Platform"/>
            <person name="Russ C."/>
            <person name="Tyler B."/>
            <person name="Panabieres F."/>
            <person name="Shan W."/>
            <person name="Tripathy S."/>
            <person name="Grunwald N."/>
            <person name="Machado M."/>
            <person name="Johnson C.S."/>
            <person name="Arredondo F."/>
            <person name="Hong C."/>
            <person name="Coffey M."/>
            <person name="Young S.K."/>
            <person name="Zeng Q."/>
            <person name="Gargeya S."/>
            <person name="Fitzgerald M."/>
            <person name="Abouelleil A."/>
            <person name="Alvarado L."/>
            <person name="Chapman S.B."/>
            <person name="Gainer-Dewar J."/>
            <person name="Goldberg J."/>
            <person name="Griggs A."/>
            <person name="Gujja S."/>
            <person name="Hansen M."/>
            <person name="Howarth C."/>
            <person name="Imamovic A."/>
            <person name="Ireland A."/>
            <person name="Larimer J."/>
            <person name="McCowan C."/>
            <person name="Murphy C."/>
            <person name="Pearson M."/>
            <person name="Poon T.W."/>
            <person name="Priest M."/>
            <person name="Roberts A."/>
            <person name="Saif S."/>
            <person name="Shea T."/>
            <person name="Sykes S."/>
            <person name="Wortman J."/>
            <person name="Nusbaum C."/>
            <person name="Birren B."/>
        </authorList>
    </citation>
    <scope>NUCLEOTIDE SEQUENCE [LARGE SCALE GENOMIC DNA]</scope>
    <source>
        <strain evidence="1 2">INRA-310</strain>
    </source>
</reference>
<accession>W2PJR5</accession>
<dbReference type="AlphaFoldDB" id="W2PJR5"/>
<evidence type="ECO:0000313" key="2">
    <source>
        <dbReference type="Proteomes" id="UP000018817"/>
    </source>
</evidence>
<gene>
    <name evidence="1" type="ORF">PPTG_24141</name>
</gene>